<gene>
    <name evidence="1" type="ORF">AEK19_MT0515</name>
</gene>
<sequence length="43" mass="5074">MSYGHWNLDIEGLLLSLDTRSQSHRYETLFLFLSRVHRALSLP</sequence>
<keyword evidence="1" id="KW-0496">Mitochondrion</keyword>
<name>A0A1Y0B074_9LAMI</name>
<organism evidence="1">
    <name type="scientific">Utricularia reniformis</name>
    <dbReference type="NCBI Taxonomy" id="192314"/>
    <lineage>
        <taxon>Eukaryota</taxon>
        <taxon>Viridiplantae</taxon>
        <taxon>Streptophyta</taxon>
        <taxon>Embryophyta</taxon>
        <taxon>Tracheophyta</taxon>
        <taxon>Spermatophyta</taxon>
        <taxon>Magnoliopsida</taxon>
        <taxon>eudicotyledons</taxon>
        <taxon>Gunneridae</taxon>
        <taxon>Pentapetalae</taxon>
        <taxon>asterids</taxon>
        <taxon>lamiids</taxon>
        <taxon>Lamiales</taxon>
        <taxon>Lentibulariaceae</taxon>
        <taxon>Utricularia</taxon>
    </lineage>
</organism>
<geneLocation type="mitochondrion" evidence="1"/>
<evidence type="ECO:0000313" key="1">
    <source>
        <dbReference type="EMBL" id="ART30771.1"/>
    </source>
</evidence>
<proteinExistence type="predicted"/>
<dbReference type="AlphaFoldDB" id="A0A1Y0B074"/>
<dbReference type="EMBL" id="KY774314">
    <property type="protein sequence ID" value="ART30771.1"/>
    <property type="molecule type" value="Genomic_DNA"/>
</dbReference>
<accession>A0A1Y0B074</accession>
<reference evidence="1" key="1">
    <citation type="submission" date="2017-03" db="EMBL/GenBank/DDBJ databases">
        <title>The mitochondrial genome of the carnivorous plant Utricularia reniformis (Lentibulariaceae): structure, comparative analysis and evolutionary landmarks.</title>
        <authorList>
            <person name="Silva S.R."/>
            <person name="Alvarenga D.O."/>
            <person name="Michael T.P."/>
            <person name="Miranda V.F.O."/>
            <person name="Varani A.M."/>
        </authorList>
    </citation>
    <scope>NUCLEOTIDE SEQUENCE</scope>
</reference>
<protein>
    <submittedName>
        <fullName evidence="1">Uncharacterized protein</fullName>
    </submittedName>
</protein>